<comment type="caution">
    <text evidence="1">The sequence shown here is derived from an EMBL/GenBank/DDBJ whole genome shotgun (WGS) entry which is preliminary data.</text>
</comment>
<name>A0A4Q5AR19_9BIFI</name>
<dbReference type="AlphaFoldDB" id="A0A4Q5AR19"/>
<evidence type="ECO:0000313" key="1">
    <source>
        <dbReference type="EMBL" id="RYQ48364.1"/>
    </source>
</evidence>
<accession>A0A4Q5AR19</accession>
<protein>
    <submittedName>
        <fullName evidence="1">Uncharacterized protein</fullName>
    </submittedName>
</protein>
<proteinExistence type="predicted"/>
<organism evidence="1 2">
    <name type="scientific">Bifidobacterium pseudolongum subsp. globosum</name>
    <dbReference type="NCBI Taxonomy" id="1690"/>
    <lineage>
        <taxon>Bacteria</taxon>
        <taxon>Bacillati</taxon>
        <taxon>Actinomycetota</taxon>
        <taxon>Actinomycetes</taxon>
        <taxon>Bifidobacteriales</taxon>
        <taxon>Bifidobacteriaceae</taxon>
        <taxon>Bifidobacterium</taxon>
    </lineage>
</organism>
<dbReference type="EMBL" id="RYVC01000001">
    <property type="protein sequence ID" value="RYQ48364.1"/>
    <property type="molecule type" value="Genomic_DNA"/>
</dbReference>
<dbReference type="Proteomes" id="UP000292933">
    <property type="component" value="Unassembled WGS sequence"/>
</dbReference>
<reference evidence="1 2" key="1">
    <citation type="submission" date="2018-12" db="EMBL/GenBank/DDBJ databases">
        <title>Unveiling genomic diversity among members of the Bifidobacterium pseudolongum species, a widely distributed gut commensal of the animal kingdom.</title>
        <authorList>
            <person name="Lugli G.A."/>
            <person name="Duranti S."/>
            <person name="Albert K."/>
            <person name="Mancabelli L."/>
            <person name="Napoli S."/>
            <person name="Viappiani A."/>
            <person name="Anzalone R."/>
            <person name="Longhi G."/>
            <person name="Milani C."/>
            <person name="Turroni F."/>
            <person name="Alessandri G."/>
            <person name="Sela D.A."/>
            <person name="Van Sinderen D."/>
            <person name="Ventura M."/>
        </authorList>
    </citation>
    <scope>NUCLEOTIDE SEQUENCE [LARGE SCALE GENOMIC DNA]</scope>
    <source>
        <strain evidence="1 2">1780B</strain>
    </source>
</reference>
<sequence>MVEIDETGETPVIEHDIRQTVVAVNQRVRMQCPSPLGNDPPRVTLRKAAELRVEASGMHAVFGIGEIVCEHIGNGERRDLLMFGARQLVEFPQPGGGCVA</sequence>
<evidence type="ECO:0000313" key="2">
    <source>
        <dbReference type="Proteomes" id="UP000292933"/>
    </source>
</evidence>
<gene>
    <name evidence="1" type="ORF">PG1780B_0012</name>
</gene>